<dbReference type="SUPFAM" id="SSF52540">
    <property type="entry name" value="P-loop containing nucleoside triphosphate hydrolases"/>
    <property type="match status" value="1"/>
</dbReference>
<evidence type="ECO:0000259" key="15">
    <source>
        <dbReference type="Pfam" id="PF01583"/>
    </source>
</evidence>
<dbReference type="InterPro" id="IPR002891">
    <property type="entry name" value="APS"/>
</dbReference>
<comment type="similarity">
    <text evidence="4 13 14">Belongs to the APS kinase family.</text>
</comment>
<name>A0ABN7ZVX3_9BACI</name>
<evidence type="ECO:0000256" key="9">
    <source>
        <dbReference type="ARBA" id="ARBA00022840"/>
    </source>
</evidence>
<evidence type="ECO:0000256" key="8">
    <source>
        <dbReference type="ARBA" id="ARBA00022777"/>
    </source>
</evidence>
<dbReference type="Proteomes" id="UP000789423">
    <property type="component" value="Unassembled WGS sequence"/>
</dbReference>
<evidence type="ECO:0000256" key="1">
    <source>
        <dbReference type="ARBA" id="ARBA00001823"/>
    </source>
</evidence>
<evidence type="ECO:0000256" key="14">
    <source>
        <dbReference type="RuleBase" id="RU004347"/>
    </source>
</evidence>
<comment type="catalytic activity">
    <reaction evidence="1 13 14">
        <text>adenosine 5'-phosphosulfate + ATP = 3'-phosphoadenylyl sulfate + ADP + H(+)</text>
        <dbReference type="Rhea" id="RHEA:24152"/>
        <dbReference type="ChEBI" id="CHEBI:15378"/>
        <dbReference type="ChEBI" id="CHEBI:30616"/>
        <dbReference type="ChEBI" id="CHEBI:58243"/>
        <dbReference type="ChEBI" id="CHEBI:58339"/>
        <dbReference type="ChEBI" id="CHEBI:456216"/>
        <dbReference type="EC" id="2.7.1.25"/>
    </reaction>
</comment>
<keyword evidence="6 13" id="KW-0808">Transferase</keyword>
<dbReference type="InterPro" id="IPR059117">
    <property type="entry name" value="APS_kinase_dom"/>
</dbReference>
<keyword evidence="8 13" id="KW-0418">Kinase</keyword>
<dbReference type="NCBIfam" id="TIGR00455">
    <property type="entry name" value="apsK"/>
    <property type="match status" value="1"/>
</dbReference>
<evidence type="ECO:0000256" key="6">
    <source>
        <dbReference type="ARBA" id="ARBA00022679"/>
    </source>
</evidence>
<keyword evidence="7 13" id="KW-0547">Nucleotide-binding</keyword>
<dbReference type="EC" id="2.7.1.25" evidence="5 13"/>
<keyword evidence="9 13" id="KW-0067">ATP-binding</keyword>
<accession>A0ABN7ZVX3</accession>
<feature type="domain" description="APS kinase" evidence="15">
    <location>
        <begin position="26"/>
        <end position="176"/>
    </location>
</feature>
<dbReference type="PANTHER" id="PTHR11055:SF1">
    <property type="entry name" value="PAPS SYNTHETASE, ISOFORM D"/>
    <property type="match status" value="1"/>
</dbReference>
<evidence type="ECO:0000256" key="12">
    <source>
        <dbReference type="ARBA" id="ARBA00031464"/>
    </source>
</evidence>
<evidence type="ECO:0000256" key="3">
    <source>
        <dbReference type="ARBA" id="ARBA00004806"/>
    </source>
</evidence>
<evidence type="ECO:0000256" key="13">
    <source>
        <dbReference type="HAMAP-Rule" id="MF_00065"/>
    </source>
</evidence>
<evidence type="ECO:0000256" key="10">
    <source>
        <dbReference type="ARBA" id="ARBA00029724"/>
    </source>
</evidence>
<dbReference type="CDD" id="cd02027">
    <property type="entry name" value="APSK"/>
    <property type="match status" value="1"/>
</dbReference>
<dbReference type="Gene3D" id="3.40.50.300">
    <property type="entry name" value="P-loop containing nucleotide triphosphate hydrolases"/>
    <property type="match status" value="1"/>
</dbReference>
<dbReference type="NCBIfam" id="NF003013">
    <property type="entry name" value="PRK03846.1"/>
    <property type="match status" value="1"/>
</dbReference>
<evidence type="ECO:0000313" key="16">
    <source>
        <dbReference type="EMBL" id="CAG9612822.1"/>
    </source>
</evidence>
<evidence type="ECO:0000256" key="4">
    <source>
        <dbReference type="ARBA" id="ARBA00007008"/>
    </source>
</evidence>
<sequence length="201" mass="22929">MEKQTNIYYHHFSITKKDRQNLHKHKSCIVWFTGLSGSGKSTIANIVENKLHQLGISTYILDGDNLRKGLNQDLSFSVADRKENIRRVGEVSKLFVDCGVIVLATFISPYRSDREAVRNNVHPDEFIEVYIDCSLENCENRDPKGLYKKARNGEIIEFTGISSPYEKPLNPEITLDSNHCSAEACAIQVIDFLKKHHYLSI</sequence>
<reference evidence="16 17" key="1">
    <citation type="submission" date="2021-10" db="EMBL/GenBank/DDBJ databases">
        <authorList>
            <person name="Criscuolo A."/>
        </authorList>
    </citation>
    <scope>NUCLEOTIDE SEQUENCE [LARGE SCALE GENOMIC DNA]</scope>
    <source>
        <strain evidence="17">CIP 111899</strain>
    </source>
</reference>
<dbReference type="EMBL" id="CAKJTI010000008">
    <property type="protein sequence ID" value="CAG9612822.1"/>
    <property type="molecule type" value="Genomic_DNA"/>
</dbReference>
<evidence type="ECO:0000256" key="7">
    <source>
        <dbReference type="ARBA" id="ARBA00022741"/>
    </source>
</evidence>
<comment type="pathway">
    <text evidence="3 13 14">Sulfur metabolism; hydrogen sulfide biosynthesis; sulfite from sulfate: step 2/3.</text>
</comment>
<dbReference type="InterPro" id="IPR027417">
    <property type="entry name" value="P-loop_NTPase"/>
</dbReference>
<dbReference type="Pfam" id="PF01583">
    <property type="entry name" value="APS_kinase"/>
    <property type="match status" value="1"/>
</dbReference>
<keyword evidence="13" id="KW-0597">Phosphoprotein</keyword>
<comment type="function">
    <text evidence="2 13 14">Catalyzes the synthesis of activated sulfate.</text>
</comment>
<evidence type="ECO:0000313" key="17">
    <source>
        <dbReference type="Proteomes" id="UP000789423"/>
    </source>
</evidence>
<feature type="active site" description="Phosphoserine intermediate" evidence="13">
    <location>
        <position position="108"/>
    </location>
</feature>
<evidence type="ECO:0000256" key="5">
    <source>
        <dbReference type="ARBA" id="ARBA00012121"/>
    </source>
</evidence>
<dbReference type="PANTHER" id="PTHR11055">
    <property type="entry name" value="BIFUNCTIONAL 3'-PHOSPHOADENOSINE 5'-PHOSPHOSULFATE SYNTHASE"/>
    <property type="match status" value="1"/>
</dbReference>
<dbReference type="GO" id="GO:0004020">
    <property type="term" value="F:adenylylsulfate kinase activity"/>
    <property type="evidence" value="ECO:0007669"/>
    <property type="project" value="UniProtKB-EC"/>
</dbReference>
<evidence type="ECO:0000256" key="11">
    <source>
        <dbReference type="ARBA" id="ARBA00031393"/>
    </source>
</evidence>
<comment type="caution">
    <text evidence="16">The sequence shown here is derived from an EMBL/GenBank/DDBJ whole genome shotgun (WGS) entry which is preliminary data.</text>
</comment>
<keyword evidence="17" id="KW-1185">Reference proteome</keyword>
<dbReference type="RefSeq" id="WP_230574944.1">
    <property type="nucleotide sequence ID" value="NZ_CAKJTI010000008.1"/>
</dbReference>
<organism evidence="16 17">
    <name type="scientific">Bacillus rhizoplanae</name>
    <dbReference type="NCBI Taxonomy" id="2880966"/>
    <lineage>
        <taxon>Bacteria</taxon>
        <taxon>Bacillati</taxon>
        <taxon>Bacillota</taxon>
        <taxon>Bacilli</taxon>
        <taxon>Bacillales</taxon>
        <taxon>Bacillaceae</taxon>
        <taxon>Bacillus</taxon>
    </lineage>
</organism>
<dbReference type="HAMAP" id="MF_00065">
    <property type="entry name" value="Adenylyl_sulf_kinase"/>
    <property type="match status" value="1"/>
</dbReference>
<gene>
    <name evidence="16" type="primary">cysC_2</name>
    <name evidence="13" type="synonym">cysC</name>
    <name evidence="16" type="ORF">BACCIP111899_02000</name>
</gene>
<protein>
    <recommendedName>
        <fullName evidence="5 13">Adenylyl-sulfate kinase</fullName>
        <ecNumber evidence="5 13">2.7.1.25</ecNumber>
    </recommendedName>
    <alternativeName>
        <fullName evidence="11 13">APS kinase</fullName>
    </alternativeName>
    <alternativeName>
        <fullName evidence="12 13">ATP adenosine-5'-phosphosulfate 3'-phosphotransferase</fullName>
    </alternativeName>
    <alternativeName>
        <fullName evidence="10 13">Adenosine-5'-phosphosulfate kinase</fullName>
    </alternativeName>
</protein>
<evidence type="ECO:0000256" key="2">
    <source>
        <dbReference type="ARBA" id="ARBA00002632"/>
    </source>
</evidence>
<proteinExistence type="inferred from homology"/>
<feature type="binding site" evidence="13">
    <location>
        <begin position="34"/>
        <end position="41"/>
    </location>
    <ligand>
        <name>ATP</name>
        <dbReference type="ChEBI" id="CHEBI:30616"/>
    </ligand>
</feature>